<dbReference type="Pfam" id="PF18013">
    <property type="entry name" value="Phage_lysozyme2"/>
    <property type="match status" value="1"/>
</dbReference>
<dbReference type="AlphaFoldDB" id="A0A0F9C277"/>
<feature type="domain" description="Phage tail lysozyme" evidence="1">
    <location>
        <begin position="6"/>
        <end position="126"/>
    </location>
</feature>
<organism evidence="2">
    <name type="scientific">marine sediment metagenome</name>
    <dbReference type="NCBI Taxonomy" id="412755"/>
    <lineage>
        <taxon>unclassified sequences</taxon>
        <taxon>metagenomes</taxon>
        <taxon>ecological metagenomes</taxon>
    </lineage>
</organism>
<evidence type="ECO:0000259" key="1">
    <source>
        <dbReference type="Pfam" id="PF18013"/>
    </source>
</evidence>
<sequence>MYASPQEIYAYLRSMGVSEASAAGILVNIQFESSFEYTNDTGDNGTSAGLFQHHLGRWDNLKAYAISRGTTWNADWRIQVDFALIEARQMGINLQSNDAQAATKEWTIRFERPQDSKIKAEQRAQSVSQYMYGDPGNMNVTSGNAAPQVGNETLNLPEGGSWFKVGGGYFVAFRFYGNDNKEGPSAVVYYLATFPPPEGTKIHSETAWNTYSSGWVDGGTTDTFRGVPAGKSYQDLVNDLLLQLGLAGTDALQVAGIMAIKEKLERRKFRGMNPSDAEIGIGFIRPGHTKSADVINTSWSIALTAVGTWDRWLDSAATSGYALPEDFGLIITHFVSEVTPTPFVRTAHFIIGRQDLIPEDVSDIVLGDNENGVAVFPIPTKIVLPEDELRVRLEG</sequence>
<dbReference type="EMBL" id="LAZR01035151">
    <property type="protein sequence ID" value="KKL28290.1"/>
    <property type="molecule type" value="Genomic_DNA"/>
</dbReference>
<dbReference type="InterPro" id="IPR041219">
    <property type="entry name" value="Phage_lysozyme2"/>
</dbReference>
<evidence type="ECO:0000313" key="2">
    <source>
        <dbReference type="EMBL" id="KKL28290.1"/>
    </source>
</evidence>
<accession>A0A0F9C277</accession>
<feature type="non-terminal residue" evidence="2">
    <location>
        <position position="395"/>
    </location>
</feature>
<proteinExistence type="predicted"/>
<protein>
    <recommendedName>
        <fullName evidence="1">Phage tail lysozyme domain-containing protein</fullName>
    </recommendedName>
</protein>
<reference evidence="2" key="1">
    <citation type="journal article" date="2015" name="Nature">
        <title>Complex archaea that bridge the gap between prokaryotes and eukaryotes.</title>
        <authorList>
            <person name="Spang A."/>
            <person name="Saw J.H."/>
            <person name="Jorgensen S.L."/>
            <person name="Zaremba-Niedzwiedzka K."/>
            <person name="Martijn J."/>
            <person name="Lind A.E."/>
            <person name="van Eijk R."/>
            <person name="Schleper C."/>
            <person name="Guy L."/>
            <person name="Ettema T.J."/>
        </authorList>
    </citation>
    <scope>NUCLEOTIDE SEQUENCE</scope>
</reference>
<name>A0A0F9C277_9ZZZZ</name>
<dbReference type="Gene3D" id="1.10.530.10">
    <property type="match status" value="1"/>
</dbReference>
<gene>
    <name evidence="2" type="ORF">LCGC14_2376610</name>
</gene>
<comment type="caution">
    <text evidence="2">The sequence shown here is derived from an EMBL/GenBank/DDBJ whole genome shotgun (WGS) entry which is preliminary data.</text>
</comment>